<dbReference type="PIRSF" id="PIRSF016481">
    <property type="entry name" value="Pilus_assembly_PilP"/>
    <property type="match status" value="1"/>
</dbReference>
<evidence type="ECO:0000313" key="3">
    <source>
        <dbReference type="Proteomes" id="UP001168380"/>
    </source>
</evidence>
<keyword evidence="1" id="KW-0732">Signal</keyword>
<dbReference type="RefSeq" id="WP_302711159.1">
    <property type="nucleotide sequence ID" value="NZ_JAULRT010000032.1"/>
</dbReference>
<dbReference type="Gene3D" id="2.30.30.830">
    <property type="match status" value="1"/>
</dbReference>
<dbReference type="Proteomes" id="UP001168380">
    <property type="component" value="Unassembled WGS sequence"/>
</dbReference>
<feature type="chain" id="PRO_5047453394" evidence="1">
    <location>
        <begin position="22"/>
        <end position="179"/>
    </location>
</feature>
<dbReference type="InterPro" id="IPR007446">
    <property type="entry name" value="PilP"/>
</dbReference>
<protein>
    <submittedName>
        <fullName evidence="2">Pilus assembly protein PilP</fullName>
    </submittedName>
</protein>
<feature type="signal peptide" evidence="1">
    <location>
        <begin position="1"/>
        <end position="21"/>
    </location>
</feature>
<evidence type="ECO:0000256" key="1">
    <source>
        <dbReference type="SAM" id="SignalP"/>
    </source>
</evidence>
<dbReference type="PROSITE" id="PS51257">
    <property type="entry name" value="PROKAR_LIPOPROTEIN"/>
    <property type="match status" value="1"/>
</dbReference>
<evidence type="ECO:0000313" key="2">
    <source>
        <dbReference type="EMBL" id="MDO3381035.1"/>
    </source>
</evidence>
<gene>
    <name evidence="2" type="ORF">QWI16_02545</name>
</gene>
<organism evidence="2 3">
    <name type="scientific">Gilvimarinus algae</name>
    <dbReference type="NCBI Taxonomy" id="3058037"/>
    <lineage>
        <taxon>Bacteria</taxon>
        <taxon>Pseudomonadati</taxon>
        <taxon>Pseudomonadota</taxon>
        <taxon>Gammaproteobacteria</taxon>
        <taxon>Cellvibrionales</taxon>
        <taxon>Cellvibrionaceae</taxon>
        <taxon>Gilvimarinus</taxon>
    </lineage>
</organism>
<comment type="caution">
    <text evidence="2">The sequence shown here is derived from an EMBL/GenBank/DDBJ whole genome shotgun (WGS) entry which is preliminary data.</text>
</comment>
<accession>A0ABT8TA79</accession>
<reference evidence="2" key="1">
    <citation type="submission" date="2023-07" db="EMBL/GenBank/DDBJ databases">
        <title>Gilvimarinus algae sp. nov., isolated from the surface of Kelp.</title>
        <authorList>
            <person name="Sun Y.Y."/>
            <person name="Gong Y."/>
            <person name="Du Z.J."/>
        </authorList>
    </citation>
    <scope>NUCLEOTIDE SEQUENCE</scope>
    <source>
        <strain evidence="2">SDUM040014</strain>
    </source>
</reference>
<keyword evidence="3" id="KW-1185">Reference proteome</keyword>
<proteinExistence type="predicted"/>
<dbReference type="EMBL" id="JAULRT010000032">
    <property type="protein sequence ID" value="MDO3381035.1"/>
    <property type="molecule type" value="Genomic_DNA"/>
</dbReference>
<name>A0ABT8TA79_9GAMM</name>
<dbReference type="Pfam" id="PF04351">
    <property type="entry name" value="PilP"/>
    <property type="match status" value="1"/>
</dbReference>
<sequence>MSSSKPSLVVMVLAATLAACGGGGGDLGELRDYIEETKRRPGKQIEPLPVFRPLPPFSYSAMTLRSPFERPVEELASVKGGKSVEPDLTRSKEYLENFSITNMSMVGTVEQNGTLWALIDTGPGSQRSVEPVTVGNYLGRNHGKIISASPVQIEVMEIVSDGDDGWVERPRIIKLQEKE</sequence>